<sequence length="130" mass="14240">MKSKRPVNLPLSQVISVNLKSPVAIASILHRISGVVLFLLIPALLYVLQRSLASAQEFDVVHNEIFGNIFVRLIVWVFLAGLIYHLFAGIKHLLADVGVAEELQSGRNASWIMLALSGIGIVAAFIWVVL</sequence>
<comment type="cofactor">
    <cofactor evidence="12">
        <name>heme</name>
        <dbReference type="ChEBI" id="CHEBI:30413"/>
    </cofactor>
    <text evidence="12">The heme is bound between the two transmembrane subunits.</text>
</comment>
<evidence type="ECO:0000256" key="1">
    <source>
        <dbReference type="ARBA" id="ARBA00004050"/>
    </source>
</evidence>
<evidence type="ECO:0000313" key="14">
    <source>
        <dbReference type="EMBL" id="AXI04534.1"/>
    </source>
</evidence>
<dbReference type="InterPro" id="IPR014314">
    <property type="entry name" value="Succ_DH_cytb556"/>
</dbReference>
<dbReference type="PIRSF" id="PIRSF000178">
    <property type="entry name" value="SDH_cyt_b560"/>
    <property type="match status" value="1"/>
</dbReference>
<evidence type="ECO:0000256" key="9">
    <source>
        <dbReference type="ARBA" id="ARBA00023004"/>
    </source>
</evidence>
<feature type="transmembrane region" description="Helical" evidence="13">
    <location>
        <begin position="28"/>
        <end position="48"/>
    </location>
</feature>
<gene>
    <name evidence="14" type="primary">sdhC</name>
    <name evidence="14" type="ORF">HYN46_04315</name>
</gene>
<dbReference type="Pfam" id="PF01127">
    <property type="entry name" value="Sdh_cyt"/>
    <property type="match status" value="1"/>
</dbReference>
<proteinExistence type="inferred from homology"/>
<feature type="transmembrane region" description="Helical" evidence="13">
    <location>
        <begin position="69"/>
        <end position="90"/>
    </location>
</feature>
<protein>
    <recommendedName>
        <fullName evidence="4">Succinate dehydrogenase cytochrome b556 subunit</fullName>
    </recommendedName>
</protein>
<evidence type="ECO:0000256" key="6">
    <source>
        <dbReference type="ARBA" id="ARBA00022692"/>
    </source>
</evidence>
<keyword evidence="8 13" id="KW-1133">Transmembrane helix</keyword>
<keyword evidence="10 13" id="KW-0472">Membrane</keyword>
<evidence type="ECO:0000256" key="7">
    <source>
        <dbReference type="ARBA" id="ARBA00022723"/>
    </source>
</evidence>
<keyword evidence="5 12" id="KW-0349">Heme</keyword>
<dbReference type="KEGG" id="mbah:HYN46_04315"/>
<dbReference type="OrthoDB" id="9799441at2"/>
<dbReference type="SUPFAM" id="SSF81343">
    <property type="entry name" value="Fumarate reductase respiratory complex transmembrane subunits"/>
    <property type="match status" value="1"/>
</dbReference>
<comment type="similarity">
    <text evidence="3">Belongs to the cytochrome b560 family.</text>
</comment>
<feature type="transmembrane region" description="Helical" evidence="13">
    <location>
        <begin position="110"/>
        <end position="129"/>
    </location>
</feature>
<dbReference type="InterPro" id="IPR034804">
    <property type="entry name" value="SQR/QFR_C/D"/>
</dbReference>
<evidence type="ECO:0000256" key="8">
    <source>
        <dbReference type="ARBA" id="ARBA00022989"/>
    </source>
</evidence>
<dbReference type="PANTHER" id="PTHR10978:SF5">
    <property type="entry name" value="SUCCINATE DEHYDROGENASE CYTOCHROME B560 SUBUNIT, MITOCHONDRIAL"/>
    <property type="match status" value="1"/>
</dbReference>
<dbReference type="GO" id="GO:0046872">
    <property type="term" value="F:metal ion binding"/>
    <property type="evidence" value="ECO:0007669"/>
    <property type="project" value="UniProtKB-KW"/>
</dbReference>
<dbReference type="InterPro" id="IPR000701">
    <property type="entry name" value="SuccDH_FuR_B_TM-su"/>
</dbReference>
<dbReference type="GO" id="GO:0006099">
    <property type="term" value="P:tricarboxylic acid cycle"/>
    <property type="evidence" value="ECO:0007669"/>
    <property type="project" value="InterPro"/>
</dbReference>
<evidence type="ECO:0000256" key="12">
    <source>
        <dbReference type="PIRSR" id="PIRSR000178-1"/>
    </source>
</evidence>
<comment type="subcellular location">
    <subcellularLocation>
        <location evidence="2">Membrane</location>
    </subcellularLocation>
</comment>
<dbReference type="CDD" id="cd03499">
    <property type="entry name" value="SQR_TypeC_SdhC"/>
    <property type="match status" value="1"/>
</dbReference>
<dbReference type="NCBIfam" id="TIGR02970">
    <property type="entry name" value="succ_dehyd_cytB"/>
    <property type="match status" value="1"/>
</dbReference>
<keyword evidence="6 13" id="KW-0812">Transmembrane</keyword>
<name>A0A345PB75_9GAMM</name>
<dbReference type="AlphaFoldDB" id="A0A345PB75"/>
<keyword evidence="9 12" id="KW-0408">Iron</keyword>
<organism evidence="14 15">
    <name type="scientific">Aquirhabdus parva</name>
    <dbReference type="NCBI Taxonomy" id="2283318"/>
    <lineage>
        <taxon>Bacteria</taxon>
        <taxon>Pseudomonadati</taxon>
        <taxon>Pseudomonadota</taxon>
        <taxon>Gammaproteobacteria</taxon>
        <taxon>Moraxellales</taxon>
        <taxon>Moraxellaceae</taxon>
        <taxon>Aquirhabdus</taxon>
    </lineage>
</organism>
<dbReference type="Proteomes" id="UP000253940">
    <property type="component" value="Chromosome"/>
</dbReference>
<evidence type="ECO:0000256" key="2">
    <source>
        <dbReference type="ARBA" id="ARBA00004370"/>
    </source>
</evidence>
<evidence type="ECO:0000256" key="5">
    <source>
        <dbReference type="ARBA" id="ARBA00022617"/>
    </source>
</evidence>
<dbReference type="EMBL" id="CP031222">
    <property type="protein sequence ID" value="AXI04534.1"/>
    <property type="molecule type" value="Genomic_DNA"/>
</dbReference>
<dbReference type="GO" id="GO:0005886">
    <property type="term" value="C:plasma membrane"/>
    <property type="evidence" value="ECO:0007669"/>
    <property type="project" value="TreeGrafter"/>
</dbReference>
<comment type="function">
    <text evidence="1">Membrane-anchoring subunit of succinate dehydrogenase (SDH).</text>
</comment>
<accession>A0A345PB75</accession>
<keyword evidence="15" id="KW-1185">Reference proteome</keyword>
<evidence type="ECO:0000256" key="11">
    <source>
        <dbReference type="ARBA" id="ARBA00025912"/>
    </source>
</evidence>
<dbReference type="Gene3D" id="1.20.1300.10">
    <property type="entry name" value="Fumarate reductase/succinate dehydrogenase, transmembrane subunit"/>
    <property type="match status" value="1"/>
</dbReference>
<evidence type="ECO:0000256" key="13">
    <source>
        <dbReference type="SAM" id="Phobius"/>
    </source>
</evidence>
<evidence type="ECO:0000256" key="3">
    <source>
        <dbReference type="ARBA" id="ARBA00007244"/>
    </source>
</evidence>
<evidence type="ECO:0000256" key="10">
    <source>
        <dbReference type="ARBA" id="ARBA00023136"/>
    </source>
</evidence>
<dbReference type="GO" id="GO:0009055">
    <property type="term" value="F:electron transfer activity"/>
    <property type="evidence" value="ECO:0007669"/>
    <property type="project" value="InterPro"/>
</dbReference>
<feature type="binding site" description="axial binding residue" evidence="12">
    <location>
        <position position="85"/>
    </location>
    <ligand>
        <name>heme</name>
        <dbReference type="ChEBI" id="CHEBI:30413"/>
        <note>ligand shared with second transmembrane subunit</note>
    </ligand>
    <ligandPart>
        <name>Fe</name>
        <dbReference type="ChEBI" id="CHEBI:18248"/>
    </ligandPart>
</feature>
<evidence type="ECO:0000313" key="15">
    <source>
        <dbReference type="Proteomes" id="UP000253940"/>
    </source>
</evidence>
<evidence type="ECO:0000256" key="4">
    <source>
        <dbReference type="ARBA" id="ARBA00020076"/>
    </source>
</evidence>
<comment type="subunit">
    <text evidence="11">Part of an enzyme complex containing four subunits: a flavoprotein, an iron-sulfur protein, plus two membrane-anchoring proteins, SdhC and SdhD. The complex can form homotrimers.</text>
</comment>
<keyword evidence="7 12" id="KW-0479">Metal-binding</keyword>
<dbReference type="PANTHER" id="PTHR10978">
    <property type="entry name" value="SUCCINATE DEHYDROGENASE CYTOCHROME B560 SUBUNIT"/>
    <property type="match status" value="1"/>
</dbReference>
<reference evidence="14 15" key="1">
    <citation type="submission" date="2018-07" db="EMBL/GenBank/DDBJ databases">
        <title>Genome sequencing of Moraxellaceae gen. HYN0046.</title>
        <authorList>
            <person name="Kim M."/>
            <person name="Yi H."/>
        </authorList>
    </citation>
    <scope>NUCLEOTIDE SEQUENCE [LARGE SCALE GENOMIC DNA]</scope>
    <source>
        <strain evidence="14 15">HYN0046</strain>
    </source>
</reference>